<sequence length="170" mass="20021">MELRRFLDVDNFMRHIRTNSHDNFFLYSLARLSEEFRQLGNESFQSQNFERAQEYYTSAILQLDSNHVLFNNRAQAHLRLENYSKALEDAVASIKLNPSVVKTCVIMARALRGQKAYYKALEVLQTLQREAGGLNEAEREVICNLEEDIRNEIKYVEENIKRLKKNNIKF</sequence>
<name>A0A7T8GZ96_CALRO</name>
<dbReference type="GO" id="GO:0051879">
    <property type="term" value="F:Hsp90 protein binding"/>
    <property type="evidence" value="ECO:0007669"/>
    <property type="project" value="TreeGrafter"/>
</dbReference>
<proteinExistence type="predicted"/>
<dbReference type="SMART" id="SM00028">
    <property type="entry name" value="TPR"/>
    <property type="match status" value="3"/>
</dbReference>
<reference evidence="4" key="1">
    <citation type="submission" date="2021-01" db="EMBL/GenBank/DDBJ databases">
        <title>Caligus Genome Assembly.</title>
        <authorList>
            <person name="Gallardo-Escarate C."/>
        </authorList>
    </citation>
    <scope>NUCLEOTIDE SEQUENCE [LARGE SCALE GENOMIC DNA]</scope>
</reference>
<evidence type="ECO:0000313" key="3">
    <source>
        <dbReference type="EMBL" id="QQP40610.1"/>
    </source>
</evidence>
<dbReference type="SUPFAM" id="SSF48452">
    <property type="entry name" value="TPR-like"/>
    <property type="match status" value="1"/>
</dbReference>
<dbReference type="PANTHER" id="PTHR22904">
    <property type="entry name" value="TPR REPEAT CONTAINING PROTEIN"/>
    <property type="match status" value="1"/>
</dbReference>
<dbReference type="PANTHER" id="PTHR22904:SF523">
    <property type="entry name" value="STRESS-INDUCED-PHOSPHOPROTEIN 1"/>
    <property type="match status" value="1"/>
</dbReference>
<evidence type="ECO:0000313" key="4">
    <source>
        <dbReference type="Proteomes" id="UP000595437"/>
    </source>
</evidence>
<evidence type="ECO:0000256" key="2">
    <source>
        <dbReference type="ARBA" id="ARBA00022803"/>
    </source>
</evidence>
<keyword evidence="2" id="KW-0802">TPR repeat</keyword>
<dbReference type="EMBL" id="CP045898">
    <property type="protein sequence ID" value="QQP40610.1"/>
    <property type="molecule type" value="Genomic_DNA"/>
</dbReference>
<protein>
    <submittedName>
        <fullName evidence="3">Uncharacterized protein</fullName>
    </submittedName>
</protein>
<gene>
    <name evidence="3" type="ORF">FKW44_014720</name>
</gene>
<evidence type="ECO:0000256" key="1">
    <source>
        <dbReference type="ARBA" id="ARBA00022737"/>
    </source>
</evidence>
<keyword evidence="4" id="KW-1185">Reference proteome</keyword>
<dbReference type="InterPro" id="IPR019734">
    <property type="entry name" value="TPR_rpt"/>
</dbReference>
<dbReference type="InterPro" id="IPR011990">
    <property type="entry name" value="TPR-like_helical_dom_sf"/>
</dbReference>
<keyword evidence="1" id="KW-0677">Repeat</keyword>
<dbReference type="AlphaFoldDB" id="A0A7T8GZ96"/>
<accession>A0A7T8GZ96</accession>
<organism evidence="3 4">
    <name type="scientific">Caligus rogercresseyi</name>
    <name type="common">Sea louse</name>
    <dbReference type="NCBI Taxonomy" id="217165"/>
    <lineage>
        <taxon>Eukaryota</taxon>
        <taxon>Metazoa</taxon>
        <taxon>Ecdysozoa</taxon>
        <taxon>Arthropoda</taxon>
        <taxon>Crustacea</taxon>
        <taxon>Multicrustacea</taxon>
        <taxon>Hexanauplia</taxon>
        <taxon>Copepoda</taxon>
        <taxon>Siphonostomatoida</taxon>
        <taxon>Caligidae</taxon>
        <taxon>Caligus</taxon>
    </lineage>
</organism>
<dbReference type="Gene3D" id="1.25.40.10">
    <property type="entry name" value="Tetratricopeptide repeat domain"/>
    <property type="match status" value="1"/>
</dbReference>
<dbReference type="Proteomes" id="UP000595437">
    <property type="component" value="Chromosome 9"/>
</dbReference>
<dbReference type="OrthoDB" id="629492at2759"/>